<accession>A0ABW4ZI88</accession>
<feature type="domain" description="Rhamnogalacturonan I lyase beta-sheet" evidence="1">
    <location>
        <begin position="22"/>
        <end position="109"/>
    </location>
</feature>
<dbReference type="InterPro" id="IPR013783">
    <property type="entry name" value="Ig-like_fold"/>
</dbReference>
<dbReference type="PANTHER" id="PTHR43118:SF1">
    <property type="entry name" value="RHAMNOGALACTURONAN LYASE (EUROFUNG)"/>
    <property type="match status" value="1"/>
</dbReference>
<dbReference type="InterPro" id="IPR034641">
    <property type="entry name" value="RGL11"/>
</dbReference>
<sequence>MRKQVLYLLFIFLSTSLFGQRVMEGLDRGVIAVRHKPDSVFISWRLLGTEPTNLPFNIYRTTGSGKAVKLNSQPMTAGTNFIDTKADLSQITTYTIKAIVNGKETGDSKPFILPANAPVQQFLSIPLQTPAGYRPHDASAADLDGDGQYELVLHQVGKGLDNSFNGLTDKPVLQAYKLDGTLLWTINLGRNIREGEHYTQFIAIDMDGDGKAEVAMKTADGTIDGKGKVIGDSTKDYRSKEARTLGKVLDGPEFFTIFNGETGAAMATTAYIPSRYPTDGWGGPGGNGGTDNSGNRVDRFLACAAYLDGKLPSVVMCRGYYGRTVLAAWDYRNGKLTSRWVFDTKDGKNPFSGQGNHNLTVADVDDDGKDEIVYGAMVVDDNGKGLFSTGFRHGDALHVSDLDPTKPGLEVFGPHEIEDHSKGDSGYVKDAGPGVAVYNARTGEVYFKGAIDTDVGRGVAENIDADNPGAEMWWSGSDGLHNMKGEKIGPSPSSSGFVIWWDGDLTREILSGSKVEKYRTGTIFNAQEGAGARFRNPNLMADLLGDWREEIIFANSPNELRLYTTTIPTSHRLYTLMHDPQYRLSIAWQNVAYNQPPHLSFYLGEDMKKAPRPDIVLTKPTKASKK</sequence>
<protein>
    <submittedName>
        <fullName evidence="3">Rhamnogalacturonan lyase</fullName>
    </submittedName>
</protein>
<dbReference type="Pfam" id="PF21348">
    <property type="entry name" value="RGL11_C"/>
    <property type="match status" value="1"/>
</dbReference>
<evidence type="ECO:0000313" key="3">
    <source>
        <dbReference type="EMBL" id="MFD2161552.1"/>
    </source>
</evidence>
<dbReference type="GO" id="GO:0016829">
    <property type="term" value="F:lyase activity"/>
    <property type="evidence" value="ECO:0007669"/>
    <property type="project" value="UniProtKB-KW"/>
</dbReference>
<dbReference type="Gene3D" id="2.60.40.10">
    <property type="entry name" value="Immunoglobulins"/>
    <property type="match status" value="1"/>
</dbReference>
<organism evidence="3 4">
    <name type="scientific">Paradesertivirga mongoliensis</name>
    <dbReference type="NCBI Taxonomy" id="2100740"/>
    <lineage>
        <taxon>Bacteria</taxon>
        <taxon>Pseudomonadati</taxon>
        <taxon>Bacteroidota</taxon>
        <taxon>Sphingobacteriia</taxon>
        <taxon>Sphingobacteriales</taxon>
        <taxon>Sphingobacteriaceae</taxon>
        <taxon>Paradesertivirga</taxon>
    </lineage>
</organism>
<keyword evidence="3" id="KW-0456">Lyase</keyword>
<dbReference type="EMBL" id="JBHUHZ010000001">
    <property type="protein sequence ID" value="MFD2161552.1"/>
    <property type="molecule type" value="Genomic_DNA"/>
</dbReference>
<dbReference type="InterPro" id="IPR041624">
    <property type="entry name" value="RGI_lyase"/>
</dbReference>
<reference evidence="4" key="1">
    <citation type="journal article" date="2019" name="Int. J. Syst. Evol. Microbiol.">
        <title>The Global Catalogue of Microorganisms (GCM) 10K type strain sequencing project: providing services to taxonomists for standard genome sequencing and annotation.</title>
        <authorList>
            <consortium name="The Broad Institute Genomics Platform"/>
            <consortium name="The Broad Institute Genome Sequencing Center for Infectious Disease"/>
            <person name="Wu L."/>
            <person name="Ma J."/>
        </authorList>
    </citation>
    <scope>NUCLEOTIDE SEQUENCE [LARGE SCALE GENOMIC DNA]</scope>
    <source>
        <strain evidence="4">KCTC 42217</strain>
    </source>
</reference>
<dbReference type="Proteomes" id="UP001597387">
    <property type="component" value="Unassembled WGS sequence"/>
</dbReference>
<name>A0ABW4ZI88_9SPHI</name>
<dbReference type="RefSeq" id="WP_255899050.1">
    <property type="nucleotide sequence ID" value="NZ_JAFMZO010000001.1"/>
</dbReference>
<dbReference type="InterPro" id="IPR028994">
    <property type="entry name" value="Integrin_alpha_N"/>
</dbReference>
<dbReference type="SUPFAM" id="SSF69318">
    <property type="entry name" value="Integrin alpha N-terminal domain"/>
    <property type="match status" value="1"/>
</dbReference>
<evidence type="ECO:0000259" key="2">
    <source>
        <dbReference type="Pfam" id="PF21348"/>
    </source>
</evidence>
<proteinExistence type="predicted"/>
<dbReference type="PANTHER" id="PTHR43118">
    <property type="entry name" value="RHAMNOGALACTURONAN LYASE (EUROFUNG)"/>
    <property type="match status" value="1"/>
</dbReference>
<keyword evidence="4" id="KW-1185">Reference proteome</keyword>
<dbReference type="CDD" id="cd10318">
    <property type="entry name" value="RGL11"/>
    <property type="match status" value="1"/>
</dbReference>
<gene>
    <name evidence="3" type="ORF">ACFSJU_04055</name>
</gene>
<dbReference type="Pfam" id="PF18370">
    <property type="entry name" value="RGI_lyase"/>
    <property type="match status" value="1"/>
</dbReference>
<evidence type="ECO:0000259" key="1">
    <source>
        <dbReference type="Pfam" id="PF18370"/>
    </source>
</evidence>
<evidence type="ECO:0000313" key="4">
    <source>
        <dbReference type="Proteomes" id="UP001597387"/>
    </source>
</evidence>
<feature type="domain" description="Rhamnogalacturonan lyase family 11 C-terminal" evidence="2">
    <location>
        <begin position="132"/>
        <end position="613"/>
    </location>
</feature>
<dbReference type="InterPro" id="IPR049366">
    <property type="entry name" value="RGL11_C"/>
</dbReference>
<comment type="caution">
    <text evidence="3">The sequence shown here is derived from an EMBL/GenBank/DDBJ whole genome shotgun (WGS) entry which is preliminary data.</text>
</comment>